<evidence type="ECO:0000259" key="5">
    <source>
        <dbReference type="Pfam" id="PF00891"/>
    </source>
</evidence>
<dbReference type="Proteomes" id="UP000019484">
    <property type="component" value="Unassembled WGS sequence"/>
</dbReference>
<dbReference type="RefSeq" id="XP_007723603.1">
    <property type="nucleotide sequence ID" value="XM_007725413.1"/>
</dbReference>
<dbReference type="PROSITE" id="PS51683">
    <property type="entry name" value="SAM_OMT_II"/>
    <property type="match status" value="1"/>
</dbReference>
<protein>
    <recommendedName>
        <fullName evidence="5">O-methyltransferase C-terminal domain-containing protein</fullName>
    </recommendedName>
</protein>
<dbReference type="InterPro" id="IPR036388">
    <property type="entry name" value="WH-like_DNA-bd_sf"/>
</dbReference>
<dbReference type="InterPro" id="IPR036390">
    <property type="entry name" value="WH_DNA-bd_sf"/>
</dbReference>
<keyword evidence="7" id="KW-1185">Reference proteome</keyword>
<evidence type="ECO:0000256" key="2">
    <source>
        <dbReference type="ARBA" id="ARBA00022679"/>
    </source>
</evidence>
<comment type="similarity">
    <text evidence="4">Belongs to the class I-like SAM-binding methyltransferase superfamily. Cation-independent O-methyltransferase family.</text>
</comment>
<evidence type="ECO:0000256" key="3">
    <source>
        <dbReference type="ARBA" id="ARBA00022691"/>
    </source>
</evidence>
<dbReference type="InterPro" id="IPR016461">
    <property type="entry name" value="COMT-like"/>
</dbReference>
<dbReference type="Pfam" id="PF00891">
    <property type="entry name" value="Methyltransf_2"/>
    <property type="match status" value="1"/>
</dbReference>
<dbReference type="GO" id="GO:0008171">
    <property type="term" value="F:O-methyltransferase activity"/>
    <property type="evidence" value="ECO:0007669"/>
    <property type="project" value="InterPro"/>
</dbReference>
<dbReference type="EMBL" id="AMWN01000003">
    <property type="protein sequence ID" value="EXJ91409.1"/>
    <property type="molecule type" value="Genomic_DNA"/>
</dbReference>
<dbReference type="SUPFAM" id="SSF46785">
    <property type="entry name" value="Winged helix' DNA-binding domain"/>
    <property type="match status" value="1"/>
</dbReference>
<organism evidence="6 7">
    <name type="scientific">Capronia coronata CBS 617.96</name>
    <dbReference type="NCBI Taxonomy" id="1182541"/>
    <lineage>
        <taxon>Eukaryota</taxon>
        <taxon>Fungi</taxon>
        <taxon>Dikarya</taxon>
        <taxon>Ascomycota</taxon>
        <taxon>Pezizomycotina</taxon>
        <taxon>Eurotiomycetes</taxon>
        <taxon>Chaetothyriomycetidae</taxon>
        <taxon>Chaetothyriales</taxon>
        <taxon>Herpotrichiellaceae</taxon>
        <taxon>Capronia</taxon>
    </lineage>
</organism>
<dbReference type="GeneID" id="19159402"/>
<evidence type="ECO:0000313" key="6">
    <source>
        <dbReference type="EMBL" id="EXJ91409.1"/>
    </source>
</evidence>
<keyword evidence="2" id="KW-0808">Transferase</keyword>
<evidence type="ECO:0000256" key="1">
    <source>
        <dbReference type="ARBA" id="ARBA00022603"/>
    </source>
</evidence>
<keyword evidence="3" id="KW-0949">S-adenosyl-L-methionine</keyword>
<dbReference type="Gene3D" id="1.10.10.10">
    <property type="entry name" value="Winged helix-like DNA-binding domain superfamily/Winged helix DNA-binding domain"/>
    <property type="match status" value="1"/>
</dbReference>
<feature type="domain" description="O-methyltransferase C-terminal" evidence="5">
    <location>
        <begin position="188"/>
        <end position="392"/>
    </location>
</feature>
<reference evidence="6 7" key="1">
    <citation type="submission" date="2013-03" db="EMBL/GenBank/DDBJ databases">
        <title>The Genome Sequence of Capronia coronata CBS 617.96.</title>
        <authorList>
            <consortium name="The Broad Institute Genomics Platform"/>
            <person name="Cuomo C."/>
            <person name="de Hoog S."/>
            <person name="Gorbushina A."/>
            <person name="Walker B."/>
            <person name="Young S.K."/>
            <person name="Zeng Q."/>
            <person name="Gargeya S."/>
            <person name="Fitzgerald M."/>
            <person name="Haas B."/>
            <person name="Abouelleil A."/>
            <person name="Allen A.W."/>
            <person name="Alvarado L."/>
            <person name="Arachchi H.M."/>
            <person name="Berlin A.M."/>
            <person name="Chapman S.B."/>
            <person name="Gainer-Dewar J."/>
            <person name="Goldberg J."/>
            <person name="Griggs A."/>
            <person name="Gujja S."/>
            <person name="Hansen M."/>
            <person name="Howarth C."/>
            <person name="Imamovic A."/>
            <person name="Ireland A."/>
            <person name="Larimer J."/>
            <person name="McCowan C."/>
            <person name="Murphy C."/>
            <person name="Pearson M."/>
            <person name="Poon T.W."/>
            <person name="Priest M."/>
            <person name="Roberts A."/>
            <person name="Saif S."/>
            <person name="Shea T."/>
            <person name="Sisk P."/>
            <person name="Sykes S."/>
            <person name="Wortman J."/>
            <person name="Nusbaum C."/>
            <person name="Birren B."/>
        </authorList>
    </citation>
    <scope>NUCLEOTIDE SEQUENCE [LARGE SCALE GENOMIC DNA]</scope>
    <source>
        <strain evidence="6 7">CBS 617.96</strain>
    </source>
</reference>
<evidence type="ECO:0000256" key="4">
    <source>
        <dbReference type="ARBA" id="ARBA00038277"/>
    </source>
</evidence>
<evidence type="ECO:0000313" key="7">
    <source>
        <dbReference type="Proteomes" id="UP000019484"/>
    </source>
</evidence>
<dbReference type="Gene3D" id="3.40.50.150">
    <property type="entry name" value="Vaccinia Virus protein VP39"/>
    <property type="match status" value="1"/>
</dbReference>
<dbReference type="PANTHER" id="PTHR43712:SF5">
    <property type="entry name" value="O-METHYLTRANSFERASE ASQN-RELATED"/>
    <property type="match status" value="1"/>
</dbReference>
<dbReference type="GO" id="GO:0032259">
    <property type="term" value="P:methylation"/>
    <property type="evidence" value="ECO:0007669"/>
    <property type="project" value="UniProtKB-KW"/>
</dbReference>
<dbReference type="HOGENOM" id="CLU_005533_1_4_1"/>
<dbReference type="PANTHER" id="PTHR43712">
    <property type="entry name" value="PUTATIVE (AFU_ORTHOLOGUE AFUA_4G14580)-RELATED"/>
    <property type="match status" value="1"/>
</dbReference>
<dbReference type="eggNOG" id="KOG3178">
    <property type="taxonomic scope" value="Eukaryota"/>
</dbReference>
<comment type="caution">
    <text evidence="6">The sequence shown here is derived from an EMBL/GenBank/DDBJ whole genome shotgun (WGS) entry which is preliminary data.</text>
</comment>
<dbReference type="InterPro" id="IPR001077">
    <property type="entry name" value="COMT_C"/>
</dbReference>
<dbReference type="AlphaFoldDB" id="W9ZA75"/>
<accession>W9ZA75</accession>
<dbReference type="InterPro" id="IPR029063">
    <property type="entry name" value="SAM-dependent_MTases_sf"/>
</dbReference>
<dbReference type="SUPFAM" id="SSF53335">
    <property type="entry name" value="S-adenosyl-L-methionine-dependent methyltransferases"/>
    <property type="match status" value="1"/>
</dbReference>
<name>W9ZA75_9EURO</name>
<dbReference type="OrthoDB" id="1606438at2759"/>
<keyword evidence="1" id="KW-0489">Methyltransferase</keyword>
<gene>
    <name evidence="6" type="ORF">A1O1_04521</name>
</gene>
<dbReference type="STRING" id="1182541.W9ZA75"/>
<sequence>MGKSTFTILAEKLLEASKLLDAHSESSGLPPATFDNETFIDLPDEIEKHRKAMIDVAQDIKRLAQGPRDLLFETCNTFNDLANLHFIYHFRIPQCVPLQGGVSYEELAVTTGLDTVLLRRMIRHSIINRVLAESSQGHVKHSAASRILHEETGSMDAIGFWLEELFPAAPKMVEALKKYSGSGEPNETAFNLAFNTSRPFYLELETSPERARRFGSAMRWMSQGGRFSHDYLVRGYYWAAFDHTEGLMVDVGGGHGAVSLALARATAQMKFIVQDLPNTVEQGRTLLPSELQGRLSFMEHDFFDLQPVKGADIYFMRYILHNWSDKYAARILENIVPALKDGARIVCCEFLPGDEATTRWTDKQPLNMDMIQAIGWNSIERTASDWKRLFSSVDSRLVFKGAWTPEGCSVSLIEAQFQSQHVATHMGDHDRSPVDQSNI</sequence>
<proteinExistence type="inferred from homology"/>